<feature type="compositionally biased region" description="Acidic residues" evidence="1">
    <location>
        <begin position="1"/>
        <end position="16"/>
    </location>
</feature>
<gene>
    <name evidence="2" type="ORF">CISIN_1g0103782mg</name>
</gene>
<reference evidence="2 3" key="1">
    <citation type="submission" date="2014-04" db="EMBL/GenBank/DDBJ databases">
        <authorList>
            <consortium name="International Citrus Genome Consortium"/>
            <person name="Gmitter F."/>
            <person name="Chen C."/>
            <person name="Farmerie W."/>
            <person name="Harkins T."/>
            <person name="Desany B."/>
            <person name="Mohiuddin M."/>
            <person name="Kodira C."/>
            <person name="Borodovsky M."/>
            <person name="Lomsadze A."/>
            <person name="Burns P."/>
            <person name="Jenkins J."/>
            <person name="Prochnik S."/>
            <person name="Shu S."/>
            <person name="Chapman J."/>
            <person name="Pitluck S."/>
            <person name="Schmutz J."/>
            <person name="Rokhsar D."/>
        </authorList>
    </citation>
    <scope>NUCLEOTIDE SEQUENCE</scope>
</reference>
<organism evidence="2 3">
    <name type="scientific">Citrus sinensis</name>
    <name type="common">Sweet orange</name>
    <name type="synonym">Citrus aurantium var. sinensis</name>
    <dbReference type="NCBI Taxonomy" id="2711"/>
    <lineage>
        <taxon>Eukaryota</taxon>
        <taxon>Viridiplantae</taxon>
        <taxon>Streptophyta</taxon>
        <taxon>Embryophyta</taxon>
        <taxon>Tracheophyta</taxon>
        <taxon>Spermatophyta</taxon>
        <taxon>Magnoliopsida</taxon>
        <taxon>eudicotyledons</taxon>
        <taxon>Gunneridae</taxon>
        <taxon>Pentapetalae</taxon>
        <taxon>rosids</taxon>
        <taxon>malvids</taxon>
        <taxon>Sapindales</taxon>
        <taxon>Rutaceae</taxon>
        <taxon>Aurantioideae</taxon>
        <taxon>Citrus</taxon>
    </lineage>
</organism>
<dbReference type="EMBL" id="KK785318">
    <property type="protein sequence ID" value="KDO44225.1"/>
    <property type="molecule type" value="Genomic_DNA"/>
</dbReference>
<name>A0A067E040_CITSI</name>
<evidence type="ECO:0000313" key="2">
    <source>
        <dbReference type="EMBL" id="KDO44226.1"/>
    </source>
</evidence>
<dbReference type="EMBL" id="KK785318">
    <property type="protein sequence ID" value="KDO44226.1"/>
    <property type="molecule type" value="Genomic_DNA"/>
</dbReference>
<dbReference type="Proteomes" id="UP000027120">
    <property type="component" value="Unassembled WGS sequence"/>
</dbReference>
<evidence type="ECO:0000256" key="1">
    <source>
        <dbReference type="SAM" id="MobiDB-lite"/>
    </source>
</evidence>
<accession>A0A067E040</accession>
<dbReference type="AlphaFoldDB" id="A0A067E040"/>
<feature type="region of interest" description="Disordered" evidence="1">
    <location>
        <begin position="1"/>
        <end position="29"/>
    </location>
</feature>
<dbReference type="EMBL" id="KK785318">
    <property type="protein sequence ID" value="KDO44227.1"/>
    <property type="molecule type" value="Genomic_DNA"/>
</dbReference>
<evidence type="ECO:0000313" key="3">
    <source>
        <dbReference type="Proteomes" id="UP000027120"/>
    </source>
</evidence>
<proteinExistence type="predicted"/>
<sequence length="29" mass="3218">MANEEEEPVPVNDDEQAASHIAAEPQLQR</sequence>
<protein>
    <submittedName>
        <fullName evidence="2">Uncharacterized protein</fullName>
    </submittedName>
</protein>
<feature type="non-terminal residue" evidence="2">
    <location>
        <position position="29"/>
    </location>
</feature>
<keyword evidence="3" id="KW-1185">Reference proteome</keyword>